<evidence type="ECO:0000313" key="3">
    <source>
        <dbReference type="EMBL" id="KAF7811692.1"/>
    </source>
</evidence>
<evidence type="ECO:0000256" key="1">
    <source>
        <dbReference type="SAM" id="MobiDB-lite"/>
    </source>
</evidence>
<protein>
    <submittedName>
        <fullName evidence="3">DUF4050 family protein</fullName>
    </submittedName>
</protein>
<keyword evidence="4" id="KW-1185">Reference proteome</keyword>
<accession>A0A834SYQ3</accession>
<sequence length="120" mass="13560">MEVSAVTSQSNGLPTLKHTTTADNGKSEKVYKSSHTNGRPNLKHTSSFVNHAAIAWHEERRKWVGDKSQHPPRMAKEPIISWSTSYEELLSTNEPFAEPIPLPEMVDFLVDIWNDDGLFD</sequence>
<feature type="compositionally biased region" description="Polar residues" evidence="1">
    <location>
        <begin position="1"/>
        <end position="24"/>
    </location>
</feature>
<comment type="caution">
    <text evidence="3">The sequence shown here is derived from an EMBL/GenBank/DDBJ whole genome shotgun (WGS) entry which is preliminary data.</text>
</comment>
<feature type="region of interest" description="Disordered" evidence="1">
    <location>
        <begin position="1"/>
        <end position="44"/>
    </location>
</feature>
<feature type="domain" description="Gag1-like clamp" evidence="2">
    <location>
        <begin position="31"/>
        <end position="120"/>
    </location>
</feature>
<feature type="compositionally biased region" description="Polar residues" evidence="1">
    <location>
        <begin position="33"/>
        <end position="44"/>
    </location>
</feature>
<gene>
    <name evidence="3" type="ORF">G2W53_032668</name>
</gene>
<organism evidence="3 4">
    <name type="scientific">Senna tora</name>
    <dbReference type="NCBI Taxonomy" id="362788"/>
    <lineage>
        <taxon>Eukaryota</taxon>
        <taxon>Viridiplantae</taxon>
        <taxon>Streptophyta</taxon>
        <taxon>Embryophyta</taxon>
        <taxon>Tracheophyta</taxon>
        <taxon>Spermatophyta</taxon>
        <taxon>Magnoliopsida</taxon>
        <taxon>eudicotyledons</taxon>
        <taxon>Gunneridae</taxon>
        <taxon>Pentapetalae</taxon>
        <taxon>rosids</taxon>
        <taxon>fabids</taxon>
        <taxon>Fabales</taxon>
        <taxon>Fabaceae</taxon>
        <taxon>Caesalpinioideae</taxon>
        <taxon>Cassia clade</taxon>
        <taxon>Senna</taxon>
    </lineage>
</organism>
<dbReference type="Pfam" id="PF13259">
    <property type="entry name" value="clamp_Gag1-like"/>
    <property type="match status" value="1"/>
</dbReference>
<name>A0A834SYQ3_9FABA</name>
<dbReference type="InterPro" id="IPR025124">
    <property type="entry name" value="Gag1-like_clamp"/>
</dbReference>
<proteinExistence type="predicted"/>
<evidence type="ECO:0000259" key="2">
    <source>
        <dbReference type="Pfam" id="PF13259"/>
    </source>
</evidence>
<dbReference type="PANTHER" id="PTHR33373">
    <property type="entry name" value="OS07G0479600 PROTEIN"/>
    <property type="match status" value="1"/>
</dbReference>
<dbReference type="OrthoDB" id="1896025at2759"/>
<dbReference type="Proteomes" id="UP000634136">
    <property type="component" value="Unassembled WGS sequence"/>
</dbReference>
<dbReference type="EMBL" id="JAAIUW010000010">
    <property type="protein sequence ID" value="KAF7811692.1"/>
    <property type="molecule type" value="Genomic_DNA"/>
</dbReference>
<dbReference type="PANTHER" id="PTHR33373:SF28">
    <property type="entry name" value="OS07G0479600 PROTEIN"/>
    <property type="match status" value="1"/>
</dbReference>
<reference evidence="3" key="1">
    <citation type="submission" date="2020-09" db="EMBL/GenBank/DDBJ databases">
        <title>Genome-Enabled Discovery of Anthraquinone Biosynthesis in Senna tora.</title>
        <authorList>
            <person name="Kang S.-H."/>
            <person name="Pandey R.P."/>
            <person name="Lee C.-M."/>
            <person name="Sim J.-S."/>
            <person name="Jeong J.-T."/>
            <person name="Choi B.-S."/>
            <person name="Jung M."/>
            <person name="Ginzburg D."/>
            <person name="Zhao K."/>
            <person name="Won S.Y."/>
            <person name="Oh T.-J."/>
            <person name="Yu Y."/>
            <person name="Kim N.-H."/>
            <person name="Lee O.R."/>
            <person name="Lee T.-H."/>
            <person name="Bashyal P."/>
            <person name="Kim T.-S."/>
            <person name="Lee W.-H."/>
            <person name="Kawkins C."/>
            <person name="Kim C.-K."/>
            <person name="Kim J.S."/>
            <person name="Ahn B.O."/>
            <person name="Rhee S.Y."/>
            <person name="Sohng J.K."/>
        </authorList>
    </citation>
    <scope>NUCLEOTIDE SEQUENCE</scope>
    <source>
        <tissue evidence="3">Leaf</tissue>
    </source>
</reference>
<dbReference type="AlphaFoldDB" id="A0A834SYQ3"/>
<evidence type="ECO:0000313" key="4">
    <source>
        <dbReference type="Proteomes" id="UP000634136"/>
    </source>
</evidence>